<gene>
    <name evidence="10" type="ORF">ACFSR6_13000</name>
</gene>
<comment type="subcellular location">
    <subcellularLocation>
        <location evidence="1">Cell membrane</location>
    </subcellularLocation>
</comment>
<keyword evidence="3 8" id="KW-0812">Transmembrane</keyword>
<evidence type="ECO:0000313" key="11">
    <source>
        <dbReference type="Proteomes" id="UP001597461"/>
    </source>
</evidence>
<evidence type="ECO:0000256" key="5">
    <source>
        <dbReference type="ARBA" id="ARBA00022989"/>
    </source>
</evidence>
<evidence type="ECO:0000256" key="4">
    <source>
        <dbReference type="ARBA" id="ARBA00022741"/>
    </source>
</evidence>
<feature type="domain" description="Pycsar effector protein" evidence="9">
    <location>
        <begin position="8"/>
        <end position="164"/>
    </location>
</feature>
<keyword evidence="6" id="KW-0051">Antiviral defense</keyword>
<evidence type="ECO:0000259" key="9">
    <source>
        <dbReference type="Pfam" id="PF18967"/>
    </source>
</evidence>
<feature type="transmembrane region" description="Helical" evidence="8">
    <location>
        <begin position="27"/>
        <end position="44"/>
    </location>
</feature>
<organism evidence="10 11">
    <name type="scientific">Pedobacter vanadiisoli</name>
    <dbReference type="NCBI Taxonomy" id="1761975"/>
    <lineage>
        <taxon>Bacteria</taxon>
        <taxon>Pseudomonadati</taxon>
        <taxon>Bacteroidota</taxon>
        <taxon>Sphingobacteriia</taxon>
        <taxon>Sphingobacteriales</taxon>
        <taxon>Sphingobacteriaceae</taxon>
        <taxon>Pedobacter</taxon>
    </lineage>
</organism>
<evidence type="ECO:0000256" key="2">
    <source>
        <dbReference type="ARBA" id="ARBA00022475"/>
    </source>
</evidence>
<proteinExistence type="predicted"/>
<keyword evidence="4" id="KW-0547">Nucleotide-binding</keyword>
<evidence type="ECO:0000256" key="1">
    <source>
        <dbReference type="ARBA" id="ARBA00004236"/>
    </source>
</evidence>
<keyword evidence="7 8" id="KW-0472">Membrane</keyword>
<dbReference type="RefSeq" id="WP_379079569.1">
    <property type="nucleotide sequence ID" value="NZ_JBHULL010000009.1"/>
</dbReference>
<evidence type="ECO:0000256" key="3">
    <source>
        <dbReference type="ARBA" id="ARBA00022692"/>
    </source>
</evidence>
<keyword evidence="5 8" id="KW-1133">Transmembrane helix</keyword>
<dbReference type="Proteomes" id="UP001597461">
    <property type="component" value="Unassembled WGS sequence"/>
</dbReference>
<protein>
    <submittedName>
        <fullName evidence="10">Pycsar system effector family protein</fullName>
    </submittedName>
</protein>
<reference evidence="11" key="1">
    <citation type="journal article" date="2019" name="Int. J. Syst. Evol. Microbiol.">
        <title>The Global Catalogue of Microorganisms (GCM) 10K type strain sequencing project: providing services to taxonomists for standard genome sequencing and annotation.</title>
        <authorList>
            <consortium name="The Broad Institute Genomics Platform"/>
            <consortium name="The Broad Institute Genome Sequencing Center for Infectious Disease"/>
            <person name="Wu L."/>
            <person name="Ma J."/>
        </authorList>
    </citation>
    <scope>NUCLEOTIDE SEQUENCE [LARGE SCALE GENOMIC DNA]</scope>
    <source>
        <strain evidence="11">KCTC 42866</strain>
    </source>
</reference>
<evidence type="ECO:0000313" key="10">
    <source>
        <dbReference type="EMBL" id="MFD2583408.1"/>
    </source>
</evidence>
<evidence type="ECO:0000256" key="6">
    <source>
        <dbReference type="ARBA" id="ARBA00023118"/>
    </source>
</evidence>
<evidence type="ECO:0000256" key="7">
    <source>
        <dbReference type="ARBA" id="ARBA00023136"/>
    </source>
</evidence>
<dbReference type="EMBL" id="JBHULL010000009">
    <property type="protein sequence ID" value="MFD2583408.1"/>
    <property type="molecule type" value="Genomic_DNA"/>
</dbReference>
<sequence>MTKTVDYLQKQYDHAFEMVKFGEAKNTTLIAFNGAIIIGLAQLLKDINIFWIKYYLQYTILMCIISVFITFSSLIAKIKHTTNNTARHRNSNLMFFETLADLTHEELVTKLQTEYGCTSENQRHEEDIAKQVIITSQIASRKFKLFNLGMSFTFAGLLTPVILIIHRIFLDHDK</sequence>
<feature type="transmembrane region" description="Helical" evidence="8">
    <location>
        <begin position="56"/>
        <end position="76"/>
    </location>
</feature>
<accession>A0ABW5MKN8</accession>
<keyword evidence="2" id="KW-1003">Cell membrane</keyword>
<comment type="caution">
    <text evidence="10">The sequence shown here is derived from an EMBL/GenBank/DDBJ whole genome shotgun (WGS) entry which is preliminary data.</text>
</comment>
<evidence type="ECO:0000256" key="8">
    <source>
        <dbReference type="SAM" id="Phobius"/>
    </source>
</evidence>
<name>A0ABW5MKN8_9SPHI</name>
<keyword evidence="11" id="KW-1185">Reference proteome</keyword>
<dbReference type="InterPro" id="IPR043760">
    <property type="entry name" value="PycTM_dom"/>
</dbReference>
<dbReference type="Pfam" id="PF18967">
    <property type="entry name" value="PycTM"/>
    <property type="match status" value="1"/>
</dbReference>
<feature type="transmembrane region" description="Helical" evidence="8">
    <location>
        <begin position="145"/>
        <end position="169"/>
    </location>
</feature>